<evidence type="ECO:0000256" key="1">
    <source>
        <dbReference type="ARBA" id="ARBA00001946"/>
    </source>
</evidence>
<dbReference type="Pfam" id="PF13419">
    <property type="entry name" value="HAD_2"/>
    <property type="match status" value="1"/>
</dbReference>
<comment type="similarity">
    <text evidence="2">Belongs to the HAD-like hydrolase superfamily. CbbY/CbbZ/Gph/YieH family.</text>
</comment>
<accession>A0ABY4DZG3</accession>
<dbReference type="InterPro" id="IPR036412">
    <property type="entry name" value="HAD-like_sf"/>
</dbReference>
<dbReference type="InterPro" id="IPR041492">
    <property type="entry name" value="HAD_2"/>
</dbReference>
<proteinExistence type="inferred from homology"/>
<dbReference type="SUPFAM" id="SSF56784">
    <property type="entry name" value="HAD-like"/>
    <property type="match status" value="1"/>
</dbReference>
<dbReference type="InterPro" id="IPR023214">
    <property type="entry name" value="HAD_sf"/>
</dbReference>
<evidence type="ECO:0000256" key="2">
    <source>
        <dbReference type="ARBA" id="ARBA00006171"/>
    </source>
</evidence>
<evidence type="ECO:0000256" key="3">
    <source>
        <dbReference type="ARBA" id="ARBA00022723"/>
    </source>
</evidence>
<keyword evidence="6" id="KW-1185">Reference proteome</keyword>
<dbReference type="Gene3D" id="3.40.50.1000">
    <property type="entry name" value="HAD superfamily/HAD-like"/>
    <property type="match status" value="1"/>
</dbReference>
<dbReference type="SFLD" id="SFLDS00003">
    <property type="entry name" value="Haloacid_Dehalogenase"/>
    <property type="match status" value="1"/>
</dbReference>
<keyword evidence="3" id="KW-0479">Metal-binding</keyword>
<dbReference type="Proteomes" id="UP000832011">
    <property type="component" value="Chromosome"/>
</dbReference>
<keyword evidence="4" id="KW-0460">Magnesium</keyword>
<dbReference type="InterPro" id="IPR023198">
    <property type="entry name" value="PGP-like_dom2"/>
</dbReference>
<dbReference type="InterPro" id="IPR006439">
    <property type="entry name" value="HAD-SF_hydro_IA"/>
</dbReference>
<gene>
    <name evidence="5" type="ORF">LVJ82_14440</name>
</gene>
<dbReference type="PANTHER" id="PTHR46193">
    <property type="entry name" value="6-PHOSPHOGLUCONATE PHOSPHATASE"/>
    <property type="match status" value="1"/>
</dbReference>
<evidence type="ECO:0000313" key="6">
    <source>
        <dbReference type="Proteomes" id="UP000832011"/>
    </source>
</evidence>
<evidence type="ECO:0000256" key="4">
    <source>
        <dbReference type="ARBA" id="ARBA00022842"/>
    </source>
</evidence>
<sequence>MKHQAVLFDCDGVLVDSEAITNRVLHRYLNDEGWDLSEAECMRIFIGKMVRSESALIETNIGRSIDDDWMAVFYQRRNQALREELEAIPDSILAVQAAHQVFEGNIACASGADLEKVQMQLQKVGLQQYFKQVLSGHDCKRNKPFPDVYLQAAYALDTPISSCIVIEDSITGVTSGASAGAEVWAYCPENAHFSAEQLQLAGAKRCFSSMKDLSRLFLEHY</sequence>
<dbReference type="NCBIfam" id="TIGR01509">
    <property type="entry name" value="HAD-SF-IA-v3"/>
    <property type="match status" value="1"/>
</dbReference>
<name>A0ABY4DZG3_9NEIS</name>
<evidence type="ECO:0000313" key="5">
    <source>
        <dbReference type="EMBL" id="UOO88649.1"/>
    </source>
</evidence>
<dbReference type="RefSeq" id="WP_058357661.1">
    <property type="nucleotide sequence ID" value="NZ_CABKVG010000010.1"/>
</dbReference>
<dbReference type="PANTHER" id="PTHR46193:SF10">
    <property type="entry name" value="6-PHOSPHOGLUCONATE PHOSPHATASE"/>
    <property type="match status" value="1"/>
</dbReference>
<organism evidence="5 6">
    <name type="scientific">Vitreoscilla massiliensis</name>
    <dbReference type="NCBI Taxonomy" id="1689272"/>
    <lineage>
        <taxon>Bacteria</taxon>
        <taxon>Pseudomonadati</taxon>
        <taxon>Pseudomonadota</taxon>
        <taxon>Betaproteobacteria</taxon>
        <taxon>Neisseriales</taxon>
        <taxon>Neisseriaceae</taxon>
        <taxon>Vitreoscilla</taxon>
    </lineage>
</organism>
<dbReference type="SFLD" id="SFLDG01129">
    <property type="entry name" value="C1.5:_HAD__Beta-PGM__Phosphata"/>
    <property type="match status" value="1"/>
</dbReference>
<protein>
    <submittedName>
        <fullName evidence="5">HAD family phosphatase</fullName>
    </submittedName>
</protein>
<dbReference type="InterPro" id="IPR051600">
    <property type="entry name" value="Beta-PGM-like"/>
</dbReference>
<reference evidence="5 6" key="1">
    <citation type="journal article" date="2022" name="Res Sq">
        <title>Evolution of multicellular longitudinally dividing oral cavity symbionts (Neisseriaceae).</title>
        <authorList>
            <person name="Nyongesa S."/>
            <person name="Weber P."/>
            <person name="Bernet E."/>
            <person name="Pullido F."/>
            <person name="Nieckarz M."/>
            <person name="Delaby M."/>
            <person name="Nieves C."/>
            <person name="Viehboeck T."/>
            <person name="Krause N."/>
            <person name="Rivera-Millot A."/>
            <person name="Nakamura A."/>
            <person name="Vischer N."/>
            <person name="VanNieuwenhze M."/>
            <person name="Brun Y."/>
            <person name="Cava F."/>
            <person name="Bulgheresi S."/>
            <person name="Veyrier F."/>
        </authorList>
    </citation>
    <scope>NUCLEOTIDE SEQUENCE [LARGE SCALE GENOMIC DNA]</scope>
    <source>
        <strain evidence="5 6">SN4</strain>
    </source>
</reference>
<dbReference type="Gene3D" id="1.10.150.240">
    <property type="entry name" value="Putative phosphatase, domain 2"/>
    <property type="match status" value="1"/>
</dbReference>
<comment type="cofactor">
    <cofactor evidence="1">
        <name>Mg(2+)</name>
        <dbReference type="ChEBI" id="CHEBI:18420"/>
    </cofactor>
</comment>
<dbReference type="EMBL" id="CP091511">
    <property type="protein sequence ID" value="UOO88649.1"/>
    <property type="molecule type" value="Genomic_DNA"/>
</dbReference>